<accession>A0ABT3Z8V5</accession>
<comment type="similarity">
    <text evidence="3 9">Belongs to the CobD/CbiB family.</text>
</comment>
<evidence type="ECO:0000256" key="7">
    <source>
        <dbReference type="ARBA" id="ARBA00022989"/>
    </source>
</evidence>
<dbReference type="Proteomes" id="UP001073227">
    <property type="component" value="Unassembled WGS sequence"/>
</dbReference>
<dbReference type="Pfam" id="PF03186">
    <property type="entry name" value="CobD_Cbib"/>
    <property type="match status" value="1"/>
</dbReference>
<dbReference type="InterPro" id="IPR004485">
    <property type="entry name" value="Cobalamin_biosynth_CobD/CbiB"/>
</dbReference>
<comment type="subcellular location">
    <subcellularLocation>
        <location evidence="1 9">Cell membrane</location>
        <topology evidence="1 9">Multi-pass membrane protein</topology>
    </subcellularLocation>
</comment>
<sequence>MMWHLAVLLAALVLDRVVGDPDWLWRRLSHPVVIFGQAIGFIERRFNHADDSALTRQRNGRIAIAALLIVAALAGLALNVAFAQLGMIGWALETVIVAVFLAQKSLGDHVCAVVTGLREGGVVGGRAAVAMIVGRDPEALDEAGVSRAAIESLAENFSDGIVAPVLWYAVFGLPGLLAYKMLNTADSMIGHLNDRYREFGRAAALLDDLANWPAARLSALLIACGAGLARGIDAMRQAGEQALVDSGLHRSPNAGWPEAAMAGALGLSLAGPRQYGGEMVMEASVNARGRRQASAADVEEALKIFFEPVTVSPLPFCWCLQFFKTKINQLVASVFRMPLLFLTLT</sequence>
<comment type="caution">
    <text evidence="9">Lacks conserved residue(s) required for the propagation of feature annotation.</text>
</comment>
<dbReference type="NCBIfam" id="TIGR00380">
    <property type="entry name" value="cobal_cbiB"/>
    <property type="match status" value="1"/>
</dbReference>
<comment type="function">
    <text evidence="9">Converts cobyric acid to cobinamide by the addition of aminopropanol on the F carboxylic group.</text>
</comment>
<comment type="caution">
    <text evidence="10">The sequence shown here is derived from an EMBL/GenBank/DDBJ whole genome shotgun (WGS) entry which is preliminary data.</text>
</comment>
<dbReference type="PANTHER" id="PTHR34308:SF1">
    <property type="entry name" value="COBALAMIN BIOSYNTHESIS PROTEIN CBIB"/>
    <property type="match status" value="1"/>
</dbReference>
<keyword evidence="5 9" id="KW-0169">Cobalamin biosynthesis</keyword>
<dbReference type="HAMAP" id="MF_00024">
    <property type="entry name" value="CobD_CbiB"/>
    <property type="match status" value="1"/>
</dbReference>
<feature type="transmembrane region" description="Helical" evidence="9">
    <location>
        <begin position="60"/>
        <end position="78"/>
    </location>
</feature>
<evidence type="ECO:0000256" key="2">
    <source>
        <dbReference type="ARBA" id="ARBA00004953"/>
    </source>
</evidence>
<evidence type="ECO:0000256" key="3">
    <source>
        <dbReference type="ARBA" id="ARBA00006263"/>
    </source>
</evidence>
<evidence type="ECO:0000256" key="6">
    <source>
        <dbReference type="ARBA" id="ARBA00022692"/>
    </source>
</evidence>
<comment type="pathway">
    <text evidence="2 9">Cofactor biosynthesis; adenosylcobalamin biosynthesis.</text>
</comment>
<keyword evidence="7 9" id="KW-1133">Transmembrane helix</keyword>
<evidence type="ECO:0000256" key="5">
    <source>
        <dbReference type="ARBA" id="ARBA00022573"/>
    </source>
</evidence>
<keyword evidence="8 9" id="KW-0472">Membrane</keyword>
<evidence type="ECO:0000313" key="11">
    <source>
        <dbReference type="Proteomes" id="UP001073227"/>
    </source>
</evidence>
<evidence type="ECO:0000256" key="1">
    <source>
        <dbReference type="ARBA" id="ARBA00004651"/>
    </source>
</evidence>
<gene>
    <name evidence="10" type="primary">cbiB</name>
    <name evidence="9" type="synonym">cobD</name>
    <name evidence="10" type="ORF">OEG84_08265</name>
</gene>
<reference evidence="10" key="1">
    <citation type="submission" date="2022-10" db="EMBL/GenBank/DDBJ databases">
        <title>Hoeflea sp. G2-23, isolated from marine algae.</title>
        <authorList>
            <person name="Kristyanto S."/>
            <person name="Kim J.M."/>
            <person name="Jeon C.O."/>
        </authorList>
    </citation>
    <scope>NUCLEOTIDE SEQUENCE</scope>
    <source>
        <strain evidence="10">G2-23</strain>
    </source>
</reference>
<evidence type="ECO:0000313" key="10">
    <source>
        <dbReference type="EMBL" id="MCY0147711.1"/>
    </source>
</evidence>
<dbReference type="PANTHER" id="PTHR34308">
    <property type="entry name" value="COBALAMIN BIOSYNTHESIS PROTEIN CBIB"/>
    <property type="match status" value="1"/>
</dbReference>
<dbReference type="EMBL" id="JAOVZR010000001">
    <property type="protein sequence ID" value="MCY0147711.1"/>
    <property type="molecule type" value="Genomic_DNA"/>
</dbReference>
<evidence type="ECO:0000256" key="4">
    <source>
        <dbReference type="ARBA" id="ARBA00022475"/>
    </source>
</evidence>
<feature type="transmembrane region" description="Helical" evidence="9">
    <location>
        <begin position="161"/>
        <end position="179"/>
    </location>
</feature>
<dbReference type="RefSeq" id="WP_267653308.1">
    <property type="nucleotide sequence ID" value="NZ_JAOVZR010000001.1"/>
</dbReference>
<evidence type="ECO:0000256" key="8">
    <source>
        <dbReference type="ARBA" id="ARBA00023136"/>
    </source>
</evidence>
<keyword evidence="6 9" id="KW-0812">Transmembrane</keyword>
<evidence type="ECO:0000256" key="9">
    <source>
        <dbReference type="HAMAP-Rule" id="MF_00024"/>
    </source>
</evidence>
<keyword evidence="11" id="KW-1185">Reference proteome</keyword>
<keyword evidence="4 9" id="KW-1003">Cell membrane</keyword>
<protein>
    <recommendedName>
        <fullName evidence="9">Cobalamin biosynthesis protein CobD</fullName>
    </recommendedName>
</protein>
<organism evidence="10 11">
    <name type="scientific">Hoeflea algicola</name>
    <dbReference type="NCBI Taxonomy" id="2983763"/>
    <lineage>
        <taxon>Bacteria</taxon>
        <taxon>Pseudomonadati</taxon>
        <taxon>Pseudomonadota</taxon>
        <taxon>Alphaproteobacteria</taxon>
        <taxon>Hyphomicrobiales</taxon>
        <taxon>Rhizobiaceae</taxon>
        <taxon>Hoeflea</taxon>
    </lineage>
</organism>
<name>A0ABT3Z8V5_9HYPH</name>
<proteinExistence type="inferred from homology"/>